<reference evidence="2 3" key="1">
    <citation type="submission" date="2023-08" db="EMBL/GenBank/DDBJ databases">
        <title>Black Yeasts Isolated from many extreme environments.</title>
        <authorList>
            <person name="Coleine C."/>
            <person name="Stajich J.E."/>
            <person name="Selbmann L."/>
        </authorList>
    </citation>
    <scope>NUCLEOTIDE SEQUENCE [LARGE SCALE GENOMIC DNA]</scope>
    <source>
        <strain evidence="2 3">CCFEE 5935</strain>
    </source>
</reference>
<evidence type="ECO:0000313" key="2">
    <source>
        <dbReference type="EMBL" id="KAK5173439.1"/>
    </source>
</evidence>
<dbReference type="RefSeq" id="XP_064662134.1">
    <property type="nucleotide sequence ID" value="XM_064799379.1"/>
</dbReference>
<dbReference type="PANTHER" id="PTHR12110">
    <property type="entry name" value="HYDROXYPYRUVATE ISOMERASE"/>
    <property type="match status" value="1"/>
</dbReference>
<name>A0AAV9PIL3_9PEZI</name>
<dbReference type="InterPro" id="IPR050312">
    <property type="entry name" value="IolE/XylAMocC-like"/>
</dbReference>
<gene>
    <name evidence="2" type="ORF">LTR77_002120</name>
</gene>
<sequence length="356" mass="39651">MSLSRESLRQLPLSYASCSIGCKPEHTLPARLSAISAAGFTGLELSMPDLVAFANQHLRTDQQSPDIKAEVTNHDFDDLCAVAKVVKTMCDAQGLEIMLMQPFANFEGWPEGSPERKDAFERADGWLRIMESCGCKTLQVGSTDTPAEKIGTDRERFVGDLRQIADMAGKKGMRIAYENWCWSTHAPDWADVWDICRRVDRENFGLCLDTFQSAGGEWGDPTTESGMIEDGKSAEEVTQKWKESCDQLAKTIPAEKIFLLQISDAYKPKEAFKDEADENGMRPRARWSSAWRPLPFEGYLPVVDFAQAVLKSGFKGWFSYEIFDGGPDGQGKDYELGPFAEAAMECQKKLMDACAS</sequence>
<evidence type="ECO:0000313" key="3">
    <source>
        <dbReference type="Proteomes" id="UP001337655"/>
    </source>
</evidence>
<dbReference type="InterPro" id="IPR013022">
    <property type="entry name" value="Xyl_isomerase-like_TIM-brl"/>
</dbReference>
<dbReference type="GeneID" id="89923467"/>
<dbReference type="Gene3D" id="3.20.20.150">
    <property type="entry name" value="Divalent-metal-dependent TIM barrel enzymes"/>
    <property type="match status" value="1"/>
</dbReference>
<dbReference type="InterPro" id="IPR036237">
    <property type="entry name" value="Xyl_isomerase-like_sf"/>
</dbReference>
<dbReference type="SUPFAM" id="SSF51658">
    <property type="entry name" value="Xylose isomerase-like"/>
    <property type="match status" value="1"/>
</dbReference>
<keyword evidence="3" id="KW-1185">Reference proteome</keyword>
<dbReference type="PANTHER" id="PTHR12110:SF56">
    <property type="entry name" value="DEHYDRATASE, PUTATIVE (AFU_ORTHOLOGUE AFUA_6G08740)-RELATED"/>
    <property type="match status" value="1"/>
</dbReference>
<comment type="caution">
    <text evidence="2">The sequence shown here is derived from an EMBL/GenBank/DDBJ whole genome shotgun (WGS) entry which is preliminary data.</text>
</comment>
<accession>A0AAV9PIL3</accession>
<dbReference type="Proteomes" id="UP001337655">
    <property type="component" value="Unassembled WGS sequence"/>
</dbReference>
<dbReference type="Pfam" id="PF01261">
    <property type="entry name" value="AP_endonuc_2"/>
    <property type="match status" value="1"/>
</dbReference>
<organism evidence="2 3">
    <name type="scientific">Saxophila tyrrhenica</name>
    <dbReference type="NCBI Taxonomy" id="1690608"/>
    <lineage>
        <taxon>Eukaryota</taxon>
        <taxon>Fungi</taxon>
        <taxon>Dikarya</taxon>
        <taxon>Ascomycota</taxon>
        <taxon>Pezizomycotina</taxon>
        <taxon>Dothideomycetes</taxon>
        <taxon>Dothideomycetidae</taxon>
        <taxon>Mycosphaerellales</taxon>
        <taxon>Extremaceae</taxon>
        <taxon>Saxophila</taxon>
    </lineage>
</organism>
<evidence type="ECO:0000259" key="1">
    <source>
        <dbReference type="Pfam" id="PF01261"/>
    </source>
</evidence>
<proteinExistence type="predicted"/>
<dbReference type="AlphaFoldDB" id="A0AAV9PIL3"/>
<dbReference type="EMBL" id="JAVRRT010000003">
    <property type="protein sequence ID" value="KAK5173439.1"/>
    <property type="molecule type" value="Genomic_DNA"/>
</dbReference>
<protein>
    <recommendedName>
        <fullName evidence="1">Xylose isomerase-like TIM barrel domain-containing protein</fullName>
    </recommendedName>
</protein>
<feature type="domain" description="Xylose isomerase-like TIM barrel" evidence="1">
    <location>
        <begin position="34"/>
        <end position="329"/>
    </location>
</feature>